<proteinExistence type="predicted"/>
<gene>
    <name evidence="1" type="ORF">R5W23_005231</name>
</gene>
<dbReference type="RefSeq" id="WP_320689782.1">
    <property type="nucleotide sequence ID" value="NZ_JAXBLV010000244.1"/>
</dbReference>
<comment type="caution">
    <text evidence="1">The sequence shown here is derived from an EMBL/GenBank/DDBJ whole genome shotgun (WGS) entry which is preliminary data.</text>
</comment>
<evidence type="ECO:0000313" key="2">
    <source>
        <dbReference type="Proteomes" id="UP001272242"/>
    </source>
</evidence>
<name>A0ABU5F8M8_9BACT</name>
<accession>A0ABU5F8M8</accession>
<protein>
    <submittedName>
        <fullName evidence="1">Uncharacterized protein</fullName>
    </submittedName>
</protein>
<dbReference type="Proteomes" id="UP001272242">
    <property type="component" value="Unassembled WGS sequence"/>
</dbReference>
<evidence type="ECO:0000313" key="1">
    <source>
        <dbReference type="EMBL" id="MDY3563615.1"/>
    </source>
</evidence>
<reference evidence="2" key="1">
    <citation type="journal article" date="2023" name="Mar. Drugs">
        <title>Gemmata algarum, a Novel Planctomycete Isolated from an Algal Mat, Displays Antimicrobial Activity.</title>
        <authorList>
            <person name="Kumar G."/>
            <person name="Kallscheuer N."/>
            <person name="Kashif M."/>
            <person name="Ahamad S."/>
            <person name="Jagadeeshwari U."/>
            <person name="Pannikurungottu S."/>
            <person name="Haufschild T."/>
            <person name="Kabuu M."/>
            <person name="Sasikala C."/>
            <person name="Jogler C."/>
            <person name="Ramana C."/>
        </authorList>
    </citation>
    <scope>NUCLEOTIDE SEQUENCE [LARGE SCALE GENOMIC DNA]</scope>
    <source>
        <strain evidence="2">JC673</strain>
    </source>
</reference>
<sequence length="153" mass="17652">MAAQVAFLVVRGSLTPYGYGLLSLSEDEHFQPLEADDRGRVWVPEVVFPTRAAAERERERRELAAHELLNPFWLGPVDYLSYCTEEGVRERVREFGITPPEPVRDPSRCDGDLSDWATWWDAESATWSDEQRADVWALLDKVRLFEVLEVELE</sequence>
<keyword evidence="2" id="KW-1185">Reference proteome</keyword>
<organism evidence="1 2">
    <name type="scientific">Gemmata algarum</name>
    <dbReference type="NCBI Taxonomy" id="2975278"/>
    <lineage>
        <taxon>Bacteria</taxon>
        <taxon>Pseudomonadati</taxon>
        <taxon>Planctomycetota</taxon>
        <taxon>Planctomycetia</taxon>
        <taxon>Gemmatales</taxon>
        <taxon>Gemmataceae</taxon>
        <taxon>Gemmata</taxon>
    </lineage>
</organism>
<dbReference type="EMBL" id="JAXBLV010000244">
    <property type="protein sequence ID" value="MDY3563615.1"/>
    <property type="molecule type" value="Genomic_DNA"/>
</dbReference>